<evidence type="ECO:0000256" key="1">
    <source>
        <dbReference type="ARBA" id="ARBA00010835"/>
    </source>
</evidence>
<keyword evidence="2 4" id="KW-0488">Methylation</keyword>
<dbReference type="NCBIfam" id="TIGR00020">
    <property type="entry name" value="prfB"/>
    <property type="match status" value="1"/>
</dbReference>
<dbReference type="Gene3D" id="3.30.160.20">
    <property type="match status" value="1"/>
</dbReference>
<evidence type="ECO:0000313" key="7">
    <source>
        <dbReference type="EMBL" id="OGF92703.1"/>
    </source>
</evidence>
<sequence>MNFTLKNWHKRSAGRRTVFDLRDKKENLIKLEQESIRPGFWDDNEKAQKIAKEIAELKETVSSWEKILEDAGNLADLNEAHALERKFNELERSQLFSGKYDKGSALLQIFAGAGGDDAEDWARILFQMYEKFSARRGWNFKVLHNHPNEFGGIKNASAEISGKFAYGYLKKEYGVHRLVRISPYDANKRRHTSFALVEILPEITDPDEAPINETDLEITFARSSGPGGQNVNKRETAVRILHKPTGLTAHASSERTQQANRKHALNILRAKLYELEIKKTESERKEIRGGKIPQIEWGHQIRSYVFHPYQMVKDHRTGFETADVDGVLAGELENIVESELSI</sequence>
<dbReference type="InterPro" id="IPR004374">
    <property type="entry name" value="PrfB"/>
</dbReference>
<evidence type="ECO:0000313" key="8">
    <source>
        <dbReference type="Proteomes" id="UP000177334"/>
    </source>
</evidence>
<dbReference type="Pfam" id="PF03462">
    <property type="entry name" value="PCRF"/>
    <property type="match status" value="1"/>
</dbReference>
<dbReference type="PANTHER" id="PTHR43116:SF3">
    <property type="entry name" value="CLASS I PEPTIDE CHAIN RELEASE FACTOR"/>
    <property type="match status" value="1"/>
</dbReference>
<feature type="modified residue" description="N5-methylglutamine" evidence="4">
    <location>
        <position position="229"/>
    </location>
</feature>
<evidence type="ECO:0000259" key="6">
    <source>
        <dbReference type="PROSITE" id="PS00745"/>
    </source>
</evidence>
<keyword evidence="4" id="KW-0963">Cytoplasm</keyword>
<comment type="PTM">
    <text evidence="4">Methylated by PrmC. Methylation increases the termination efficiency of RF2.</text>
</comment>
<dbReference type="Proteomes" id="UP000177334">
    <property type="component" value="Unassembled WGS sequence"/>
</dbReference>
<dbReference type="InterPro" id="IPR000352">
    <property type="entry name" value="Pep_chain_release_fac_I"/>
</dbReference>
<dbReference type="GO" id="GO:0016149">
    <property type="term" value="F:translation release factor activity, codon specific"/>
    <property type="evidence" value="ECO:0007669"/>
    <property type="project" value="UniProtKB-UniRule"/>
</dbReference>
<comment type="similarity">
    <text evidence="1 4">Belongs to the prokaryotic/mitochondrial release factor family.</text>
</comment>
<protein>
    <recommendedName>
        <fullName evidence="4 5">Peptide chain release factor 2</fullName>
        <shortName evidence="4">RF-2</shortName>
    </recommendedName>
</protein>
<dbReference type="SMART" id="SM00937">
    <property type="entry name" value="PCRF"/>
    <property type="match status" value="1"/>
</dbReference>
<evidence type="ECO:0000256" key="2">
    <source>
        <dbReference type="ARBA" id="ARBA00022481"/>
    </source>
</evidence>
<accession>A0A1F5XXY2</accession>
<gene>
    <name evidence="4" type="primary">prfB</name>
    <name evidence="7" type="ORF">A3H05_03010</name>
</gene>
<dbReference type="Gene3D" id="3.30.70.1660">
    <property type="match status" value="1"/>
</dbReference>
<dbReference type="EMBL" id="MFIP01000006">
    <property type="protein sequence ID" value="OGF92703.1"/>
    <property type="molecule type" value="Genomic_DNA"/>
</dbReference>
<comment type="subcellular location">
    <subcellularLocation>
        <location evidence="4">Cytoplasm</location>
    </subcellularLocation>
</comment>
<evidence type="ECO:0000256" key="3">
    <source>
        <dbReference type="ARBA" id="ARBA00022917"/>
    </source>
</evidence>
<keyword evidence="3 4" id="KW-0648">Protein biosynthesis</keyword>
<dbReference type="AlphaFoldDB" id="A0A1F5XXY2"/>
<comment type="function">
    <text evidence="4">Peptide chain release factor 2 directs the termination of translation in response to the peptide chain termination codons UGA and UAA.</text>
</comment>
<reference evidence="7 8" key="1">
    <citation type="journal article" date="2016" name="Nat. Commun.">
        <title>Thousands of microbial genomes shed light on interconnected biogeochemical processes in an aquifer system.</title>
        <authorList>
            <person name="Anantharaman K."/>
            <person name="Brown C.T."/>
            <person name="Hug L.A."/>
            <person name="Sharon I."/>
            <person name="Castelle C.J."/>
            <person name="Probst A.J."/>
            <person name="Thomas B.C."/>
            <person name="Singh A."/>
            <person name="Wilkins M.J."/>
            <person name="Karaoz U."/>
            <person name="Brodie E.L."/>
            <person name="Williams K.H."/>
            <person name="Hubbard S.S."/>
            <person name="Banfield J.F."/>
        </authorList>
    </citation>
    <scope>NUCLEOTIDE SEQUENCE [LARGE SCALE GENOMIC DNA]</scope>
</reference>
<comment type="caution">
    <text evidence="7">The sequence shown here is derived from an EMBL/GenBank/DDBJ whole genome shotgun (WGS) entry which is preliminary data.</text>
</comment>
<dbReference type="HAMAP" id="MF_00094">
    <property type="entry name" value="Rel_fac_2"/>
    <property type="match status" value="1"/>
</dbReference>
<dbReference type="Pfam" id="PF00472">
    <property type="entry name" value="RF-1"/>
    <property type="match status" value="1"/>
</dbReference>
<dbReference type="InterPro" id="IPR045853">
    <property type="entry name" value="Pep_chain_release_fac_I_sf"/>
</dbReference>
<name>A0A1F5XXY2_9BACT</name>
<dbReference type="SUPFAM" id="SSF75620">
    <property type="entry name" value="Release factor"/>
    <property type="match status" value="1"/>
</dbReference>
<dbReference type="PROSITE" id="PS00745">
    <property type="entry name" value="RF_PROK_I"/>
    <property type="match status" value="1"/>
</dbReference>
<feature type="domain" description="Prokaryotic-type class I peptide chain release factors" evidence="6">
    <location>
        <begin position="222"/>
        <end position="238"/>
    </location>
</feature>
<proteinExistence type="inferred from homology"/>
<dbReference type="PANTHER" id="PTHR43116">
    <property type="entry name" value="PEPTIDE CHAIN RELEASE FACTOR 2"/>
    <property type="match status" value="1"/>
</dbReference>
<evidence type="ECO:0000256" key="4">
    <source>
        <dbReference type="HAMAP-Rule" id="MF_00094"/>
    </source>
</evidence>
<dbReference type="Gene3D" id="1.20.58.410">
    <property type="entry name" value="Release factor"/>
    <property type="match status" value="1"/>
</dbReference>
<dbReference type="InterPro" id="IPR005139">
    <property type="entry name" value="PCRF"/>
</dbReference>
<dbReference type="GO" id="GO:0005737">
    <property type="term" value="C:cytoplasm"/>
    <property type="evidence" value="ECO:0007669"/>
    <property type="project" value="UniProtKB-SubCell"/>
</dbReference>
<organism evidence="7 8">
    <name type="scientific">Candidatus Giovannonibacteria bacterium RIFCSPLOWO2_12_FULL_43_26</name>
    <dbReference type="NCBI Taxonomy" id="1798363"/>
    <lineage>
        <taxon>Bacteria</taxon>
        <taxon>Candidatus Giovannoniibacteriota</taxon>
    </lineage>
</organism>
<evidence type="ECO:0000256" key="5">
    <source>
        <dbReference type="NCBIfam" id="TIGR00020"/>
    </source>
</evidence>